<gene>
    <name evidence="2" type="ORF">F1644_14835</name>
    <name evidence="1" type="ORF">GGR15_001376</name>
</gene>
<reference evidence="1 3" key="2">
    <citation type="submission" date="2020-03" db="EMBL/GenBank/DDBJ databases">
        <title>Genomic Encyclopedia of Type Strains, Phase IV (KMG-IV): sequencing the most valuable type-strain genomes for metagenomic binning, comparative biology and taxonomic classification.</title>
        <authorList>
            <person name="Goeker M."/>
        </authorList>
    </citation>
    <scope>NUCLEOTIDE SEQUENCE [LARGE SCALE GENOMIC DNA]</scope>
    <source>
        <strain evidence="1 3">DSM 105722</strain>
    </source>
</reference>
<keyword evidence="4" id="KW-1185">Reference proteome</keyword>
<dbReference type="EMBL" id="JAATLI010000004">
    <property type="protein sequence ID" value="NJC17761.1"/>
    <property type="molecule type" value="Genomic_DNA"/>
</dbReference>
<dbReference type="EMBL" id="CP043839">
    <property type="protein sequence ID" value="WOF13460.1"/>
    <property type="molecule type" value="Genomic_DNA"/>
</dbReference>
<name>A0A7X5YDF7_9BACT</name>
<organism evidence="1 3">
    <name type="scientific">Butyricimonas paravirosa</name>
    <dbReference type="NCBI Taxonomy" id="1472417"/>
    <lineage>
        <taxon>Bacteria</taxon>
        <taxon>Pseudomonadati</taxon>
        <taxon>Bacteroidota</taxon>
        <taxon>Bacteroidia</taxon>
        <taxon>Bacteroidales</taxon>
        <taxon>Odoribacteraceae</taxon>
        <taxon>Butyricimonas</taxon>
    </lineage>
</organism>
<dbReference type="AlphaFoldDB" id="A0A7X5YDF7"/>
<evidence type="ECO:0000313" key="4">
    <source>
        <dbReference type="Proteomes" id="UP001302374"/>
    </source>
</evidence>
<dbReference type="GeneID" id="86892593"/>
<evidence type="ECO:0000313" key="3">
    <source>
        <dbReference type="Proteomes" id="UP000576368"/>
    </source>
</evidence>
<dbReference type="RefSeq" id="WP_118303517.1">
    <property type="nucleotide sequence ID" value="NZ_BMPA01000004.1"/>
</dbReference>
<protein>
    <submittedName>
        <fullName evidence="1">Uncharacterized protein</fullName>
    </submittedName>
</protein>
<evidence type="ECO:0000313" key="1">
    <source>
        <dbReference type="EMBL" id="NJC17761.1"/>
    </source>
</evidence>
<reference evidence="2 4" key="1">
    <citation type="submission" date="2019-09" db="EMBL/GenBank/DDBJ databases">
        <title>Butyricimonas paravirosa DSM 105722 (=214-4 = JCM 18677 = CCUG 65563).</title>
        <authorList>
            <person name="Le Roy T."/>
            <person name="Cani P.D."/>
        </authorList>
    </citation>
    <scope>NUCLEOTIDE SEQUENCE [LARGE SCALE GENOMIC DNA]</scope>
    <source>
        <strain evidence="2 4">DSM 105722</strain>
    </source>
</reference>
<evidence type="ECO:0000313" key="2">
    <source>
        <dbReference type="EMBL" id="WOF13460.1"/>
    </source>
</evidence>
<sequence>MNVIEISEIGKKVSYPSCWEELNREQLLFIIRQGLRLIAGETSVLEFKVLVFYHLAGIKRGRKHNRRDKFLTREEYEQKYGNVVLAAETVSFMFAEMDGELVFNFDCVTNLLPTVRIGREVFHGPDTALFNITFGEYQVADDYYRKYMESKDESDLNALCAVLYRPARSGVESGDIREEFNPHVCLKRAGKFRKLSFEERFVILSWFSACDHYFKSGEIEIDGRLISLAPLFKQASDSGEEDNSEGLGLTGILLGIAENGVFGTVEEVKRTNLYSVLLRLYLWYLDNKRLEKMYANGKSK</sequence>
<dbReference type="Proteomes" id="UP001302374">
    <property type="component" value="Chromosome"/>
</dbReference>
<proteinExistence type="predicted"/>
<dbReference type="Proteomes" id="UP000576368">
    <property type="component" value="Unassembled WGS sequence"/>
</dbReference>
<accession>A0A7X5YDF7</accession>